<dbReference type="PANTHER" id="PTHR33608">
    <property type="entry name" value="BLL2464 PROTEIN"/>
    <property type="match status" value="1"/>
</dbReference>
<reference evidence="1" key="2">
    <citation type="journal article" date="2012" name="PLoS ONE">
        <title>A Deeply Branching Thermophilic Bacterium with an Ancient Acetyl-CoA Pathway Dominates a Subsurface Ecosystem.</title>
        <authorList>
            <person name="Takami H."/>
            <person name="Noguchi H."/>
            <person name="Takaki Y."/>
            <person name="Uchiyama I."/>
            <person name="Toyoda A."/>
            <person name="Nishi S."/>
            <person name="Chee G.-J."/>
            <person name="Arai W."/>
            <person name="Nunoura T."/>
            <person name="Itoh T."/>
            <person name="Hattori M."/>
            <person name="Takai K."/>
        </authorList>
    </citation>
    <scope>NUCLEOTIDE SEQUENCE</scope>
</reference>
<evidence type="ECO:0000313" key="1">
    <source>
        <dbReference type="EMBL" id="BAL59710.1"/>
    </source>
</evidence>
<dbReference type="AlphaFoldDB" id="H5SVS7"/>
<name>H5SVS7_ACEAU</name>
<sequence>MNEFEQERVADVIILLDARERSDVSPSTSRSGRENFSLFEHSVRAALSLAHYFTAQGNRVGLLIYGRYLDWTWPGFGRWQREKLLRAIASAEKGDKAVFEDLENLPTRLLPAGSQLVFVGPILESDVKTIVDLRLRYEVLCIAPNPVLFESAYLVPTPEVELALRLEYLRRQALLAQLRRAGIRVVDWDVSRPLASIVRGELGQMAWRAALIRRGTLRS</sequence>
<proteinExistence type="predicted"/>
<reference evidence="1" key="1">
    <citation type="journal article" date="2005" name="Environ. Microbiol.">
        <title>Genetic and functional properties of uncultivated thermophilic crenarchaeotes from a subsurface gold mine as revealed by analysis of genome fragments.</title>
        <authorList>
            <person name="Nunoura T."/>
            <person name="Hirayama H."/>
            <person name="Takami H."/>
            <person name="Oida H."/>
            <person name="Nishi S."/>
            <person name="Shimamura S."/>
            <person name="Suzuki Y."/>
            <person name="Inagaki F."/>
            <person name="Takai K."/>
            <person name="Nealson K.H."/>
            <person name="Horikoshi K."/>
        </authorList>
    </citation>
    <scope>NUCLEOTIDE SEQUENCE</scope>
</reference>
<accession>H5SVS7</accession>
<protein>
    <submittedName>
        <fullName evidence="1">Uncharacterized protein</fullName>
    </submittedName>
</protein>
<dbReference type="PANTHER" id="PTHR33608:SF6">
    <property type="entry name" value="BLL2464 PROTEIN"/>
    <property type="match status" value="1"/>
</dbReference>
<organism evidence="1">
    <name type="scientific">Acetithermum autotrophicum</name>
    <dbReference type="NCBI Taxonomy" id="1446466"/>
    <lineage>
        <taxon>Bacteria</taxon>
        <taxon>Candidatus Bipolaricaulota</taxon>
        <taxon>Candidatus Acetithermum</taxon>
    </lineage>
</organism>
<dbReference type="EMBL" id="AP011803">
    <property type="protein sequence ID" value="BAL59710.1"/>
    <property type="molecule type" value="Genomic_DNA"/>
</dbReference>
<gene>
    <name evidence="1" type="ORF">HGMM_OP4C346</name>
</gene>